<evidence type="ECO:0000256" key="4">
    <source>
        <dbReference type="ARBA" id="ARBA00022475"/>
    </source>
</evidence>
<dbReference type="Pfam" id="PF03591">
    <property type="entry name" value="AzlC"/>
    <property type="match status" value="1"/>
</dbReference>
<organism evidence="9 10">
    <name type="scientific">Pectinatus haikarae</name>
    <dbReference type="NCBI Taxonomy" id="349096"/>
    <lineage>
        <taxon>Bacteria</taxon>
        <taxon>Bacillati</taxon>
        <taxon>Bacillota</taxon>
        <taxon>Negativicutes</taxon>
        <taxon>Selenomonadales</taxon>
        <taxon>Selenomonadaceae</taxon>
        <taxon>Pectinatus</taxon>
    </lineage>
</organism>
<evidence type="ECO:0000256" key="3">
    <source>
        <dbReference type="ARBA" id="ARBA00022448"/>
    </source>
</evidence>
<evidence type="ECO:0000313" key="10">
    <source>
        <dbReference type="Proteomes" id="UP001239167"/>
    </source>
</evidence>
<comment type="caution">
    <text evidence="9">The sequence shown here is derived from an EMBL/GenBank/DDBJ whole genome shotgun (WGS) entry which is preliminary data.</text>
</comment>
<evidence type="ECO:0000256" key="6">
    <source>
        <dbReference type="ARBA" id="ARBA00022989"/>
    </source>
</evidence>
<feature type="transmembrane region" description="Helical" evidence="8">
    <location>
        <begin position="12"/>
        <end position="32"/>
    </location>
</feature>
<dbReference type="InterPro" id="IPR011606">
    <property type="entry name" value="Brnchd-chn_aa_trnsp_permease"/>
</dbReference>
<feature type="transmembrane region" description="Helical" evidence="8">
    <location>
        <begin position="44"/>
        <end position="64"/>
    </location>
</feature>
<feature type="transmembrane region" description="Helical" evidence="8">
    <location>
        <begin position="139"/>
        <end position="156"/>
    </location>
</feature>
<evidence type="ECO:0000313" key="9">
    <source>
        <dbReference type="EMBL" id="MDQ0204965.1"/>
    </source>
</evidence>
<dbReference type="RefSeq" id="WP_307225245.1">
    <property type="nucleotide sequence ID" value="NZ_CP116940.1"/>
</dbReference>
<dbReference type="PANTHER" id="PTHR34979">
    <property type="entry name" value="INNER MEMBRANE PROTEIN YGAZ"/>
    <property type="match status" value="1"/>
</dbReference>
<dbReference type="Proteomes" id="UP001239167">
    <property type="component" value="Unassembled WGS sequence"/>
</dbReference>
<keyword evidence="10" id="KW-1185">Reference proteome</keyword>
<comment type="subcellular location">
    <subcellularLocation>
        <location evidence="1">Cell membrane</location>
        <topology evidence="1">Multi-pass membrane protein</topology>
    </subcellularLocation>
</comment>
<comment type="similarity">
    <text evidence="2">Belongs to the AzlC family.</text>
</comment>
<dbReference type="EMBL" id="JAUSUE010000024">
    <property type="protein sequence ID" value="MDQ0204965.1"/>
    <property type="molecule type" value="Genomic_DNA"/>
</dbReference>
<evidence type="ECO:0000256" key="5">
    <source>
        <dbReference type="ARBA" id="ARBA00022692"/>
    </source>
</evidence>
<keyword evidence="6 8" id="KW-1133">Transmembrane helix</keyword>
<keyword evidence="4" id="KW-1003">Cell membrane</keyword>
<feature type="transmembrane region" description="Helical" evidence="8">
    <location>
        <begin position="102"/>
        <end position="119"/>
    </location>
</feature>
<evidence type="ECO:0000256" key="2">
    <source>
        <dbReference type="ARBA" id="ARBA00010735"/>
    </source>
</evidence>
<accession>A0ABT9YAU4</accession>
<keyword evidence="3" id="KW-0813">Transport</keyword>
<feature type="transmembrane region" description="Helical" evidence="8">
    <location>
        <begin position="70"/>
        <end position="90"/>
    </location>
</feature>
<gene>
    <name evidence="9" type="ORF">J2S01_002699</name>
</gene>
<keyword evidence="5 8" id="KW-0812">Transmembrane</keyword>
<protein>
    <submittedName>
        <fullName evidence="9">4-azaleucine resistance transporter AzlC</fullName>
    </submittedName>
</protein>
<proteinExistence type="inferred from homology"/>
<feature type="transmembrane region" description="Helical" evidence="8">
    <location>
        <begin position="163"/>
        <end position="180"/>
    </location>
</feature>
<dbReference type="PANTHER" id="PTHR34979:SF1">
    <property type="entry name" value="INNER MEMBRANE PROTEIN YGAZ"/>
    <property type="match status" value="1"/>
</dbReference>
<keyword evidence="7 8" id="KW-0472">Membrane</keyword>
<name>A0ABT9YAU4_9FIRM</name>
<evidence type="ECO:0000256" key="8">
    <source>
        <dbReference type="SAM" id="Phobius"/>
    </source>
</evidence>
<evidence type="ECO:0000256" key="1">
    <source>
        <dbReference type="ARBA" id="ARBA00004651"/>
    </source>
</evidence>
<feature type="transmembrane region" description="Helical" evidence="8">
    <location>
        <begin position="192"/>
        <end position="221"/>
    </location>
</feature>
<reference evidence="9 10" key="1">
    <citation type="submission" date="2023-07" db="EMBL/GenBank/DDBJ databases">
        <title>Genomic Encyclopedia of Type Strains, Phase IV (KMG-IV): sequencing the most valuable type-strain genomes for metagenomic binning, comparative biology and taxonomic classification.</title>
        <authorList>
            <person name="Goeker M."/>
        </authorList>
    </citation>
    <scope>NUCLEOTIDE SEQUENCE [LARGE SCALE GENOMIC DNA]</scope>
    <source>
        <strain evidence="9 10">DSM 16980</strain>
    </source>
</reference>
<evidence type="ECO:0000256" key="7">
    <source>
        <dbReference type="ARBA" id="ARBA00023136"/>
    </source>
</evidence>
<sequence>MNIQKKAFYTALPHTLPILAGFLFLGISYGFFMTSKGFSPVYPIFMSILIYAGSMEFITVGLLMSSFNPAAAFLLAITVNARHLFYGISLLDKFKNTGKKKLYLIFGMCDESFVINYTVKIPSDTDKSWFMVFVTALNHLYWAVGAALGAICGKYFQINTQGLDFILAALFIVIMLEQWLNQSDHVPAMSGLIISIICLLIFGDNFIIPAMILMVFALLMLKKYNEVRTNAVN</sequence>